<organism evidence="1 2">
    <name type="scientific">Herminiimonas contaminans</name>
    <dbReference type="NCBI Taxonomy" id="1111140"/>
    <lineage>
        <taxon>Bacteria</taxon>
        <taxon>Pseudomonadati</taxon>
        <taxon>Pseudomonadota</taxon>
        <taxon>Betaproteobacteria</taxon>
        <taxon>Burkholderiales</taxon>
        <taxon>Oxalobacteraceae</taxon>
        <taxon>Herminiimonas</taxon>
    </lineage>
</organism>
<reference evidence="1 2" key="1">
    <citation type="submission" date="2020-11" db="EMBL/GenBank/DDBJ databases">
        <title>WGS of Herminiimonas contaminans strain Marseille-Q4544 isolated from planarians Schmidtea mediterranea.</title>
        <authorList>
            <person name="Kangale L."/>
        </authorList>
    </citation>
    <scope>NUCLEOTIDE SEQUENCE [LARGE SCALE GENOMIC DNA]</scope>
    <source>
        <strain evidence="1 2">Marseille-Q4544</strain>
    </source>
</reference>
<accession>A0ABS0EWU0</accession>
<dbReference type="RefSeq" id="WP_195876391.1">
    <property type="nucleotide sequence ID" value="NZ_JADOEL010000017.1"/>
</dbReference>
<gene>
    <name evidence="1" type="ORF">IXC47_16665</name>
</gene>
<name>A0ABS0EWU0_9BURK</name>
<protein>
    <recommendedName>
        <fullName evidence="3">SMODS-associated and fused to various effectors domain-containing protein</fullName>
    </recommendedName>
</protein>
<keyword evidence="2" id="KW-1185">Reference proteome</keyword>
<evidence type="ECO:0000313" key="2">
    <source>
        <dbReference type="Proteomes" id="UP000657372"/>
    </source>
</evidence>
<evidence type="ECO:0008006" key="3">
    <source>
        <dbReference type="Google" id="ProtNLM"/>
    </source>
</evidence>
<comment type="caution">
    <text evidence="1">The sequence shown here is derived from an EMBL/GenBank/DDBJ whole genome shotgun (WGS) entry which is preliminary data.</text>
</comment>
<dbReference type="EMBL" id="JADOEL010000017">
    <property type="protein sequence ID" value="MBF8179317.1"/>
    <property type="molecule type" value="Genomic_DNA"/>
</dbReference>
<dbReference type="Proteomes" id="UP000657372">
    <property type="component" value="Unassembled WGS sequence"/>
</dbReference>
<proteinExistence type="predicted"/>
<evidence type="ECO:0000313" key="1">
    <source>
        <dbReference type="EMBL" id="MBF8179317.1"/>
    </source>
</evidence>
<sequence>MKQDIKELVSRYIEEHGETALIHALKVDHIDVESGVLTIIVNEGIHPLSKHHKRGELFIASSGSLDFSSKELAEEEFKKILKRVAIKLKSHSWEKVFLVPFGPAVLSMLIKNLVYKILYIDTIDVLHAGNGKHYDIEIDLREIALSLP</sequence>